<evidence type="ECO:0000256" key="5">
    <source>
        <dbReference type="ARBA" id="ARBA00022691"/>
    </source>
</evidence>
<evidence type="ECO:0000259" key="8">
    <source>
        <dbReference type="PROSITE" id="PS51614"/>
    </source>
</evidence>
<feature type="binding site" evidence="7">
    <location>
        <position position="188"/>
    </location>
    <ligand>
        <name>S-adenosyl-L-methionine</name>
        <dbReference type="ChEBI" id="CHEBI:59789"/>
    </ligand>
</feature>
<dbReference type="GO" id="GO:0005634">
    <property type="term" value="C:nucleus"/>
    <property type="evidence" value="ECO:0007669"/>
    <property type="project" value="UniProtKB-ARBA"/>
</dbReference>
<keyword evidence="4 7" id="KW-0808">Transferase</keyword>
<evidence type="ECO:0000256" key="7">
    <source>
        <dbReference type="PROSITE-ProRule" id="PRU00946"/>
    </source>
</evidence>
<dbReference type="InterPro" id="IPR002877">
    <property type="entry name" value="RNA_MeTrfase_FtsJ_dom"/>
</dbReference>
<reference evidence="10 11" key="1">
    <citation type="submission" date="2025-04" db="UniProtKB">
        <authorList>
            <consortium name="RefSeq"/>
        </authorList>
    </citation>
    <scope>IDENTIFICATION</scope>
</reference>
<organism evidence="9 12">
    <name type="scientific">Cephus cinctus</name>
    <name type="common">Wheat stem sawfly</name>
    <dbReference type="NCBI Taxonomy" id="211228"/>
    <lineage>
        <taxon>Eukaryota</taxon>
        <taxon>Metazoa</taxon>
        <taxon>Ecdysozoa</taxon>
        <taxon>Arthropoda</taxon>
        <taxon>Hexapoda</taxon>
        <taxon>Insecta</taxon>
        <taxon>Pterygota</taxon>
        <taxon>Neoptera</taxon>
        <taxon>Endopterygota</taxon>
        <taxon>Hymenoptera</taxon>
        <taxon>Cephoidea</taxon>
        <taxon>Cephidae</taxon>
        <taxon>Cephus</taxon>
    </lineage>
</organism>
<name>A0AAJ7W331_CEPCN</name>
<dbReference type="EC" id="2.1.1.296" evidence="1"/>
<feature type="binding site" evidence="7">
    <location>
        <position position="169"/>
    </location>
    <ligand>
        <name>S-adenosyl-L-methionine</name>
        <dbReference type="ChEBI" id="CHEBI:59789"/>
    </ligand>
</feature>
<evidence type="ECO:0000256" key="6">
    <source>
        <dbReference type="ARBA" id="ARBA00049477"/>
    </source>
</evidence>
<dbReference type="SUPFAM" id="SSF53335">
    <property type="entry name" value="S-adenosyl-L-methionine-dependent methyltransferases"/>
    <property type="match status" value="1"/>
</dbReference>
<dbReference type="InterPro" id="IPR029063">
    <property type="entry name" value="SAM-dependent_MTases_sf"/>
</dbReference>
<evidence type="ECO:0000256" key="2">
    <source>
        <dbReference type="ARBA" id="ARBA00021134"/>
    </source>
</evidence>
<dbReference type="AlphaFoldDB" id="A0AAJ7W331"/>
<feature type="domain" description="Adrift-type SAM-dependent 2'-O-MTase" evidence="8">
    <location>
        <begin position="130"/>
        <end position="343"/>
    </location>
</feature>
<dbReference type="GO" id="GO:0005737">
    <property type="term" value="C:cytoplasm"/>
    <property type="evidence" value="ECO:0007669"/>
    <property type="project" value="TreeGrafter"/>
</dbReference>
<evidence type="ECO:0000313" key="11">
    <source>
        <dbReference type="RefSeq" id="XP_015599433.1"/>
    </source>
</evidence>
<dbReference type="GO" id="GO:0006370">
    <property type="term" value="P:7-methylguanosine mRNA capping"/>
    <property type="evidence" value="ECO:0007669"/>
    <property type="project" value="TreeGrafter"/>
</dbReference>
<dbReference type="GeneID" id="107269744"/>
<keyword evidence="5 7" id="KW-0949">S-adenosyl-L-methionine</keyword>
<dbReference type="RefSeq" id="XP_015599432.1">
    <property type="nucleotide sequence ID" value="XM_015743946.2"/>
</dbReference>
<dbReference type="GO" id="GO:0120550">
    <property type="term" value="F:methyltransferase cap2 activity"/>
    <property type="evidence" value="ECO:0007669"/>
    <property type="project" value="UniProtKB-EC"/>
</dbReference>
<keyword evidence="9" id="KW-1185">Reference proteome</keyword>
<dbReference type="GO" id="GO:0032259">
    <property type="term" value="P:methylation"/>
    <property type="evidence" value="ECO:0007669"/>
    <property type="project" value="UniProtKB-KW"/>
</dbReference>
<dbReference type="PANTHER" id="PTHR16121:SF2">
    <property type="entry name" value="CAP-SPECIFIC MRNA (NUCLEOSIDE-2'-O-)-METHYLTRANSFERASE 2"/>
    <property type="match status" value="1"/>
</dbReference>
<dbReference type="GO" id="GO:0004483">
    <property type="term" value="F:methyltransferase cap1 activity"/>
    <property type="evidence" value="ECO:0007669"/>
    <property type="project" value="TreeGrafter"/>
</dbReference>
<keyword evidence="3 7" id="KW-0489">Methyltransferase</keyword>
<dbReference type="KEGG" id="ccin:107269744"/>
<dbReference type="RefSeq" id="XP_015599433.1">
    <property type="nucleotide sequence ID" value="XM_015743947.2"/>
</dbReference>
<evidence type="ECO:0000313" key="9">
    <source>
        <dbReference type="Proteomes" id="UP000694920"/>
    </source>
</evidence>
<sequence length="715" mass="82785">MGTGKDTVKTKRNLSTMLRSQLPKDFGTSHCTRFLKRPRELDVQVEKVISELFNKRFSIVNNGQFTIPKPEYMFMEKPWKTEALQQLKEELNETKSRLNDYNLLEWHRHTGQRNQAGDVHWKLRMHIDPEFLTQAWCKFYENVSSFPLVPEQAIADRKFTSVHLCEAPGAFVTSLNHWLKSNQPAVEWDWIATTLNPYYEGNPLSRMITDDRFILHTLDHWCFGADNTGNLMDINNLDNLVEMTKSKDKIMLVTADGSIDCLDTPGEQETVVSHLHYCETVAAIHILQKGGSFLLKIFTIFEHTSVCLTYLLCCLFDRVFINKPVTSKEGNSEVYMICLGFKGPEYAAPYLNILRKHYTFKSDMAMFRRNDIPDTIIKQIFECGKFFMDHQCKVISNNISSFNSSVNDTKPDFTLRHIRRAVALHFLQEYNLRKLDSEEEEIVGKTKLARTNCMNFDAKKQYFSYNERLKRKDLEPKSRLMAFAEDLHFTEVPISSRWIQRPETLGVLSIRMGKPFRKIQSSKYCAGEILKVLNATFEIAETLQLQLRLPTEKSVQEFCEKPNNEYSKNILHFQYTNTENGINDLVAKIREKVLKLPKGESLVLIGYCLLTQFYVGLLYVISHNFEYLEFMIDPKLGCVIILKSNLAMDNVLEKLKEISLATETAKDNGNTVLSVLPVTELCGAALYPYLMQINHWLVKYCIDYVAEMVKDNMDN</sequence>
<gene>
    <name evidence="10 11 12 13" type="primary">LOC107269744</name>
</gene>
<dbReference type="Proteomes" id="UP000694920">
    <property type="component" value="Unplaced"/>
</dbReference>
<accession>A0AAJ7W331</accession>
<dbReference type="RefSeq" id="XP_024942755.1">
    <property type="nucleotide sequence ID" value="XM_025086987.1"/>
</dbReference>
<feature type="active site" description="Proton acceptor" evidence="7">
    <location>
        <position position="296"/>
    </location>
</feature>
<dbReference type="PROSITE" id="PS51614">
    <property type="entry name" value="SAM_MT_ADRIFT"/>
    <property type="match status" value="1"/>
</dbReference>
<dbReference type="InterPro" id="IPR025807">
    <property type="entry name" value="Adrift-typ_MeTrfase"/>
</dbReference>
<protein>
    <recommendedName>
        <fullName evidence="2">Cap-specific mRNA (nucleoside-2'-O-)-methyltransferase 2</fullName>
        <ecNumber evidence="1">2.1.1.296</ecNumber>
    </recommendedName>
</protein>
<proteinExistence type="predicted"/>
<evidence type="ECO:0000256" key="3">
    <source>
        <dbReference type="ARBA" id="ARBA00022603"/>
    </source>
</evidence>
<dbReference type="PANTHER" id="PTHR16121">
    <property type="entry name" value="CAP-SPECIFIC MRNA (NUCLEOSIDE-2'-O-)-METHYLTRANSFERASE 1-RELATED"/>
    <property type="match status" value="1"/>
</dbReference>
<evidence type="ECO:0000313" key="12">
    <source>
        <dbReference type="RefSeq" id="XP_024942755.1"/>
    </source>
</evidence>
<dbReference type="Gene3D" id="3.40.50.12760">
    <property type="match status" value="1"/>
</dbReference>
<comment type="catalytic activity">
    <reaction evidence="6">
        <text>a 5'-end (N(7)-methyl 5'-triphosphoguanosine)-(2'-O-methyl-ribonucleoside)-(ribonucleotide) in mRNA + S-adenosyl-L-methionine = a 5'-end (N(7)-methyl 5'-triphosphoguanosine)-(2'-O-methyl-ribonucleoside)-(2'-O-methyl-ribonucleotide) in mRNA + S-adenosyl-L-homocysteine + H(+)</text>
        <dbReference type="Rhea" id="RHEA:67024"/>
        <dbReference type="Rhea" id="RHEA-COMP:17169"/>
        <dbReference type="Rhea" id="RHEA-COMP:17170"/>
        <dbReference type="ChEBI" id="CHEBI:15378"/>
        <dbReference type="ChEBI" id="CHEBI:57856"/>
        <dbReference type="ChEBI" id="CHEBI:59789"/>
        <dbReference type="ChEBI" id="CHEBI:167612"/>
        <dbReference type="ChEBI" id="CHEBI:167614"/>
        <dbReference type="EC" id="2.1.1.296"/>
    </reaction>
</comment>
<dbReference type="RefSeq" id="XP_024942756.1">
    <property type="nucleotide sequence ID" value="XM_025086988.1"/>
</dbReference>
<dbReference type="Pfam" id="PF01728">
    <property type="entry name" value="FtsJ"/>
    <property type="match status" value="1"/>
</dbReference>
<evidence type="ECO:0000313" key="13">
    <source>
        <dbReference type="RefSeq" id="XP_024942756.1"/>
    </source>
</evidence>
<evidence type="ECO:0000256" key="4">
    <source>
        <dbReference type="ARBA" id="ARBA00022679"/>
    </source>
</evidence>
<evidence type="ECO:0000256" key="1">
    <source>
        <dbReference type="ARBA" id="ARBA00012770"/>
    </source>
</evidence>
<dbReference type="InterPro" id="IPR050851">
    <property type="entry name" value="mRNA_Cap_2O-Ribose_MeTrfase"/>
</dbReference>
<evidence type="ECO:0000313" key="10">
    <source>
        <dbReference type="RefSeq" id="XP_015599432.1"/>
    </source>
</evidence>
<feature type="binding site" evidence="7">
    <location>
        <position position="256"/>
    </location>
    <ligand>
        <name>S-adenosyl-L-methionine</name>
        <dbReference type="ChEBI" id="CHEBI:59789"/>
    </ligand>
</feature>